<name>A0A8J5JJL7_HOMAM</name>
<reference evidence="2" key="1">
    <citation type="journal article" date="2021" name="Sci. Adv.">
        <title>The American lobster genome reveals insights on longevity, neural, and immune adaptations.</title>
        <authorList>
            <person name="Polinski J.M."/>
            <person name="Zimin A.V."/>
            <person name="Clark K.F."/>
            <person name="Kohn A.B."/>
            <person name="Sadowski N."/>
            <person name="Timp W."/>
            <person name="Ptitsyn A."/>
            <person name="Khanna P."/>
            <person name="Romanova D.Y."/>
            <person name="Williams P."/>
            <person name="Greenwood S.J."/>
            <person name="Moroz L.L."/>
            <person name="Walt D.R."/>
            <person name="Bodnar A.G."/>
        </authorList>
    </citation>
    <scope>NUCLEOTIDE SEQUENCE</scope>
    <source>
        <strain evidence="2">GMGI-L3</strain>
    </source>
</reference>
<dbReference type="GO" id="GO:0005634">
    <property type="term" value="C:nucleus"/>
    <property type="evidence" value="ECO:0007669"/>
    <property type="project" value="UniProtKB-SubCell"/>
</dbReference>
<evidence type="ECO:0000313" key="3">
    <source>
        <dbReference type="Proteomes" id="UP000747542"/>
    </source>
</evidence>
<evidence type="ECO:0000313" key="2">
    <source>
        <dbReference type="EMBL" id="KAG7157233.1"/>
    </source>
</evidence>
<dbReference type="Pfam" id="PF13384">
    <property type="entry name" value="HTH_23"/>
    <property type="match status" value="1"/>
</dbReference>
<dbReference type="GO" id="GO:0003677">
    <property type="term" value="F:DNA binding"/>
    <property type="evidence" value="ECO:0007669"/>
    <property type="project" value="UniProtKB-KW"/>
</dbReference>
<dbReference type="SUPFAM" id="SSF46689">
    <property type="entry name" value="Homeodomain-like"/>
    <property type="match status" value="1"/>
</dbReference>
<protein>
    <submittedName>
        <fullName evidence="2">Putative Homeodomain-like domain-containing protein 19</fullName>
    </submittedName>
</protein>
<comment type="subcellular location">
    <subcellularLocation>
        <location evidence="1">Nucleus</location>
    </subcellularLocation>
</comment>
<keyword evidence="2" id="KW-0371">Homeobox</keyword>
<dbReference type="InterPro" id="IPR036388">
    <property type="entry name" value="WH-like_DNA-bd_sf"/>
</dbReference>
<comment type="caution">
    <text evidence="2">The sequence shown here is derived from an EMBL/GenBank/DDBJ whole genome shotgun (WGS) entry which is preliminary data.</text>
</comment>
<organism evidence="2 3">
    <name type="scientific">Homarus americanus</name>
    <name type="common">American lobster</name>
    <dbReference type="NCBI Taxonomy" id="6706"/>
    <lineage>
        <taxon>Eukaryota</taxon>
        <taxon>Metazoa</taxon>
        <taxon>Ecdysozoa</taxon>
        <taxon>Arthropoda</taxon>
        <taxon>Crustacea</taxon>
        <taxon>Multicrustacea</taxon>
        <taxon>Malacostraca</taxon>
        <taxon>Eumalacostraca</taxon>
        <taxon>Eucarida</taxon>
        <taxon>Decapoda</taxon>
        <taxon>Pleocyemata</taxon>
        <taxon>Astacidea</taxon>
        <taxon>Nephropoidea</taxon>
        <taxon>Nephropidae</taxon>
        <taxon>Homarus</taxon>
    </lineage>
</organism>
<dbReference type="Proteomes" id="UP000747542">
    <property type="component" value="Unassembled WGS sequence"/>
</dbReference>
<dbReference type="EMBL" id="JAHLQT010037885">
    <property type="protein sequence ID" value="KAG7157233.1"/>
    <property type="molecule type" value="Genomic_DNA"/>
</dbReference>
<dbReference type="AlphaFoldDB" id="A0A8J5JJL7"/>
<dbReference type="Gene3D" id="1.10.10.10">
    <property type="entry name" value="Winged helix-like DNA-binding domain superfamily/Winged helix DNA-binding domain"/>
    <property type="match status" value="1"/>
</dbReference>
<gene>
    <name evidence="2" type="ORF">Hamer_G023015</name>
</gene>
<sequence length="117" mass="13629">MKAYSSPDVHMDRQRTRLILRGQIITLRDNSLSIRAITHQLGVMPKAVSKWIQRWEETGNLTDLGDPIPESLLPRKMNAFGRKRKKIPSRMLLHAIKDDVSNETVRRRLHEAGIQHW</sequence>
<evidence type="ECO:0000256" key="1">
    <source>
        <dbReference type="ARBA" id="ARBA00004123"/>
    </source>
</evidence>
<proteinExistence type="predicted"/>
<keyword evidence="2" id="KW-0238">DNA-binding</keyword>
<keyword evidence="3" id="KW-1185">Reference proteome</keyword>
<dbReference type="InterPro" id="IPR009057">
    <property type="entry name" value="Homeodomain-like_sf"/>
</dbReference>
<accession>A0A8J5JJL7</accession>